<evidence type="ECO:0000256" key="6">
    <source>
        <dbReference type="ARBA" id="ARBA00023136"/>
    </source>
</evidence>
<dbReference type="PANTHER" id="PTHR33508:SF10">
    <property type="entry name" value="UPF0056 INNER MEMBRANE PROTEIN YHGN"/>
    <property type="match status" value="1"/>
</dbReference>
<reference evidence="8 9" key="1">
    <citation type="submission" date="2022-10" db="EMBL/GenBank/DDBJ databases">
        <title>High-quality genome sequences of two octocoral-associated bacteria, Endozoicomonas euniceicola EF212 and Endozoicomonas gorgoniicola PS125.</title>
        <authorList>
            <person name="Chiou Y.-J."/>
            <person name="Chen Y.-H."/>
        </authorList>
    </citation>
    <scope>NUCLEOTIDE SEQUENCE [LARGE SCALE GENOMIC DNA]</scope>
    <source>
        <strain evidence="8 9">PS125</strain>
    </source>
</reference>
<organism evidence="8 9">
    <name type="scientific">Endozoicomonas gorgoniicola</name>
    <dbReference type="NCBI Taxonomy" id="1234144"/>
    <lineage>
        <taxon>Bacteria</taxon>
        <taxon>Pseudomonadati</taxon>
        <taxon>Pseudomonadota</taxon>
        <taxon>Gammaproteobacteria</taxon>
        <taxon>Oceanospirillales</taxon>
        <taxon>Endozoicomonadaceae</taxon>
        <taxon>Endozoicomonas</taxon>
    </lineage>
</organism>
<feature type="transmembrane region" description="Helical" evidence="7">
    <location>
        <begin position="40"/>
        <end position="65"/>
    </location>
</feature>
<dbReference type="NCBIfam" id="TIGR00427">
    <property type="entry name" value="NAAT family transporter"/>
    <property type="match status" value="1"/>
</dbReference>
<dbReference type="EMBL" id="JAPFCC010000001">
    <property type="protein sequence ID" value="MCW7555325.1"/>
    <property type="molecule type" value="Genomic_DNA"/>
</dbReference>
<evidence type="ECO:0000256" key="5">
    <source>
        <dbReference type="ARBA" id="ARBA00022989"/>
    </source>
</evidence>
<keyword evidence="5 7" id="KW-1133">Transmembrane helix</keyword>
<dbReference type="PANTHER" id="PTHR33508">
    <property type="entry name" value="UPF0056 MEMBRANE PROTEIN YHCE"/>
    <property type="match status" value="1"/>
</dbReference>
<evidence type="ECO:0000256" key="1">
    <source>
        <dbReference type="ARBA" id="ARBA00004651"/>
    </source>
</evidence>
<sequence>MMDIFSTAVLLFLIMDPLGNMPIFISALKHVPEERRTKVLIRELLIALSILVVFLFIGDNVLALLSLDQEAVSIAGGVILFLIALKMVFPPARGGGIMGDTPDGEPFIVPMATPLIAGPSILATLILMGNQNPGQEIALLGALLIAWFTSSAILIFSNRIMKLLGNRGVFAIERLMGMILIMLSVQMLINGLTSYLVHYYS</sequence>
<protein>
    <recommendedName>
        <fullName evidence="7">UPF0056 membrane protein</fullName>
    </recommendedName>
</protein>
<name>A0ABT3N112_9GAMM</name>
<evidence type="ECO:0000256" key="7">
    <source>
        <dbReference type="RuleBase" id="RU362048"/>
    </source>
</evidence>
<evidence type="ECO:0000313" key="9">
    <source>
        <dbReference type="Proteomes" id="UP001209854"/>
    </source>
</evidence>
<comment type="similarity">
    <text evidence="2 7">Belongs to the UPF0056 (MarC) family.</text>
</comment>
<dbReference type="NCBIfam" id="NF008010">
    <property type="entry name" value="PRK10739.1"/>
    <property type="match status" value="1"/>
</dbReference>
<feature type="transmembrane region" description="Helical" evidence="7">
    <location>
        <begin position="109"/>
        <end position="131"/>
    </location>
</feature>
<feature type="transmembrane region" description="Helical" evidence="7">
    <location>
        <begin position="6"/>
        <end position="28"/>
    </location>
</feature>
<dbReference type="InterPro" id="IPR002771">
    <property type="entry name" value="Multi_antbiot-R_MarC"/>
</dbReference>
<evidence type="ECO:0000256" key="4">
    <source>
        <dbReference type="ARBA" id="ARBA00022692"/>
    </source>
</evidence>
<dbReference type="Proteomes" id="UP001209854">
    <property type="component" value="Unassembled WGS sequence"/>
</dbReference>
<keyword evidence="6 7" id="KW-0472">Membrane</keyword>
<feature type="transmembrane region" description="Helical" evidence="7">
    <location>
        <begin position="71"/>
        <end position="89"/>
    </location>
</feature>
<accession>A0ABT3N112</accession>
<keyword evidence="4 7" id="KW-0812">Transmembrane</keyword>
<dbReference type="Pfam" id="PF01914">
    <property type="entry name" value="MarC"/>
    <property type="match status" value="1"/>
</dbReference>
<evidence type="ECO:0000313" key="8">
    <source>
        <dbReference type="EMBL" id="MCW7555325.1"/>
    </source>
</evidence>
<evidence type="ECO:0000256" key="3">
    <source>
        <dbReference type="ARBA" id="ARBA00022475"/>
    </source>
</evidence>
<keyword evidence="9" id="KW-1185">Reference proteome</keyword>
<feature type="transmembrane region" description="Helical" evidence="7">
    <location>
        <begin position="177"/>
        <end position="197"/>
    </location>
</feature>
<comment type="subcellular location">
    <subcellularLocation>
        <location evidence="1 7">Cell membrane</location>
        <topology evidence="1 7">Multi-pass membrane protein</topology>
    </subcellularLocation>
</comment>
<evidence type="ECO:0000256" key="2">
    <source>
        <dbReference type="ARBA" id="ARBA00009784"/>
    </source>
</evidence>
<feature type="transmembrane region" description="Helical" evidence="7">
    <location>
        <begin position="137"/>
        <end position="156"/>
    </location>
</feature>
<keyword evidence="3" id="KW-1003">Cell membrane</keyword>
<comment type="caution">
    <text evidence="8">The sequence shown here is derived from an EMBL/GenBank/DDBJ whole genome shotgun (WGS) entry which is preliminary data.</text>
</comment>
<gene>
    <name evidence="8" type="ORF">NX722_22380</name>
</gene>
<proteinExistence type="inferred from homology"/>